<feature type="transmembrane region" description="Helical" evidence="1">
    <location>
        <begin position="255"/>
        <end position="275"/>
    </location>
</feature>
<evidence type="ECO:0000313" key="3">
    <source>
        <dbReference type="Proteomes" id="UP001370299"/>
    </source>
</evidence>
<feature type="transmembrane region" description="Helical" evidence="1">
    <location>
        <begin position="161"/>
        <end position="182"/>
    </location>
</feature>
<proteinExistence type="predicted"/>
<dbReference type="Proteomes" id="UP001370299">
    <property type="component" value="Unassembled WGS sequence"/>
</dbReference>
<gene>
    <name evidence="2" type="ORF">WMN62_06450</name>
</gene>
<reference evidence="2 3" key="1">
    <citation type="submission" date="2024-03" db="EMBL/GenBank/DDBJ databases">
        <title>Whole genomes of four grape xylem sap localized bacterial endophytes.</title>
        <authorList>
            <person name="Kumar G."/>
            <person name="Savka M.A."/>
        </authorList>
    </citation>
    <scope>NUCLEOTIDE SEQUENCE [LARGE SCALE GENOMIC DNA]</scope>
    <source>
        <strain evidence="2 3">RIT_GXS8</strain>
    </source>
</reference>
<comment type="caution">
    <text evidence="2">The sequence shown here is derived from an EMBL/GenBank/DDBJ whole genome shotgun (WGS) entry which is preliminary data.</text>
</comment>
<feature type="transmembrane region" description="Helical" evidence="1">
    <location>
        <begin position="129"/>
        <end position="154"/>
    </location>
</feature>
<keyword evidence="1" id="KW-0472">Membrane</keyword>
<feature type="transmembrane region" description="Helical" evidence="1">
    <location>
        <begin position="224"/>
        <end position="243"/>
    </location>
</feature>
<name>A0ABU8Y8G5_9MICO</name>
<feature type="transmembrane region" description="Helical" evidence="1">
    <location>
        <begin position="287"/>
        <end position="309"/>
    </location>
</feature>
<feature type="transmembrane region" description="Helical" evidence="1">
    <location>
        <begin position="87"/>
        <end position="109"/>
    </location>
</feature>
<sequence length="326" mass="34082">MSVVLDATRALLLSTRGWHRPLVAFAALMGVWAVVCVVGLLVDPRTLAADPIWAKPLKFSVSLALYAVTLAWMLSLVQRPVLRRIGWWAGTVGAAASLLEIVVISIQVVRGVGSHFNVSTPTNQLFYQLMAGGVTLMYCATLLVGAAVAVFSNLDDRASAWALRIGLVVALAGLSVGFLMVIPTAAQLADPGSGTYGSHSVGGDDPSGGIPLLGWNSLHGDLRVSHFIGMHALQVLPLLALVLPATMRERSRVRVVVVAGAAYAAATSIALWQALRGQSVLRPDLLTIGAVGIVAVLVVTSVVVVAPPGRAVRAFVVRRGNREGGG</sequence>
<accession>A0ABU8Y8G5</accession>
<keyword evidence="1" id="KW-0812">Transmembrane</keyword>
<feature type="transmembrane region" description="Helical" evidence="1">
    <location>
        <begin position="21"/>
        <end position="42"/>
    </location>
</feature>
<dbReference type="EMBL" id="JBBLYY010000034">
    <property type="protein sequence ID" value="MEK0171106.1"/>
    <property type="molecule type" value="Genomic_DNA"/>
</dbReference>
<dbReference type="RefSeq" id="WP_340196119.1">
    <property type="nucleotide sequence ID" value="NZ_JBBKAP010000020.1"/>
</dbReference>
<keyword evidence="1" id="KW-1133">Transmembrane helix</keyword>
<keyword evidence="3" id="KW-1185">Reference proteome</keyword>
<evidence type="ECO:0000313" key="2">
    <source>
        <dbReference type="EMBL" id="MEK0171106.1"/>
    </source>
</evidence>
<evidence type="ECO:0000256" key="1">
    <source>
        <dbReference type="SAM" id="Phobius"/>
    </source>
</evidence>
<feature type="transmembrane region" description="Helical" evidence="1">
    <location>
        <begin position="57"/>
        <end position="75"/>
    </location>
</feature>
<protein>
    <submittedName>
        <fullName evidence="2">Uncharacterized protein</fullName>
    </submittedName>
</protein>
<organism evidence="2 3">
    <name type="scientific">Curtobacterium citreum</name>
    <dbReference type="NCBI Taxonomy" id="2036"/>
    <lineage>
        <taxon>Bacteria</taxon>
        <taxon>Bacillati</taxon>
        <taxon>Actinomycetota</taxon>
        <taxon>Actinomycetes</taxon>
        <taxon>Micrococcales</taxon>
        <taxon>Microbacteriaceae</taxon>
        <taxon>Curtobacterium</taxon>
    </lineage>
</organism>